<proteinExistence type="predicted"/>
<protein>
    <recommendedName>
        <fullName evidence="5">Lipoprotein</fullName>
    </recommendedName>
</protein>
<evidence type="ECO:0000313" key="1">
    <source>
        <dbReference type="EMBL" id="RRT89480.1"/>
    </source>
</evidence>
<gene>
    <name evidence="1" type="ORF">EGI89_12300</name>
    <name evidence="2" type="ORF">OBA43_03030</name>
</gene>
<dbReference type="AlphaFoldDB" id="A0A3R8UNE6"/>
<reference evidence="1 3" key="1">
    <citation type="submission" date="2018-10" db="EMBL/GenBank/DDBJ databases">
        <title>Transmission dynamics of multidrug resistant bacteria on intensive care unit surfaces.</title>
        <authorList>
            <person name="D'Souza A.W."/>
            <person name="Potter R.F."/>
            <person name="Wallace M."/>
            <person name="Shupe A."/>
            <person name="Patel S."/>
            <person name="Sun S."/>
            <person name="Gul D."/>
            <person name="Kwon J.H."/>
            <person name="Andleeb S."/>
            <person name="Burnham C.-A.D."/>
            <person name="Dantas G."/>
        </authorList>
    </citation>
    <scope>NUCLEOTIDE SEQUENCE [LARGE SCALE GENOMIC DNA]</scope>
    <source>
        <strain evidence="1 3">WF_348</strain>
    </source>
</reference>
<organism evidence="1 3">
    <name type="scientific">Empedobacter falsenii</name>
    <dbReference type="NCBI Taxonomy" id="343874"/>
    <lineage>
        <taxon>Bacteria</taxon>
        <taxon>Pseudomonadati</taxon>
        <taxon>Bacteroidota</taxon>
        <taxon>Flavobacteriia</taxon>
        <taxon>Flavobacteriales</taxon>
        <taxon>Weeksellaceae</taxon>
        <taxon>Empedobacter</taxon>
    </lineage>
</organism>
<evidence type="ECO:0000313" key="3">
    <source>
        <dbReference type="Proteomes" id="UP000267844"/>
    </source>
</evidence>
<dbReference type="EMBL" id="RHPO01000032">
    <property type="protein sequence ID" value="RRT89480.1"/>
    <property type="molecule type" value="Genomic_DNA"/>
</dbReference>
<evidence type="ECO:0000313" key="2">
    <source>
        <dbReference type="EMBL" id="WIH97924.1"/>
    </source>
</evidence>
<dbReference type="EMBL" id="CP106831">
    <property type="protein sequence ID" value="WIH97924.1"/>
    <property type="molecule type" value="Genomic_DNA"/>
</dbReference>
<sequence>MYIKIVLLFLFIISCSNIDRLNYPSNINEIKEVILERPDSNSNGKFSEIKQLNDNQIKQLLVILNKAKQIDSKNFDEDFQIIFSTESGTKRIMVRGNKIKNFDSNKVYQIPNVDYLNNF</sequence>
<reference evidence="2 4" key="2">
    <citation type="submission" date="2022-09" db="EMBL/GenBank/DDBJ databases">
        <title>Whole genome sequencing analysis of tet(X)-positive Empedobacter falsenii YWS9-3.</title>
        <authorList>
            <person name="Chen C."/>
            <person name="Lv Y.-L."/>
        </authorList>
    </citation>
    <scope>NUCLEOTIDE SEQUENCE [LARGE SCALE GENOMIC DNA]</scope>
    <source>
        <strain evidence="2 4">YWS9-3_T</strain>
    </source>
</reference>
<dbReference type="PROSITE" id="PS51257">
    <property type="entry name" value="PROKAR_LIPOPROTEIN"/>
    <property type="match status" value="1"/>
</dbReference>
<accession>A0A3R8UNE6</accession>
<evidence type="ECO:0000313" key="4">
    <source>
        <dbReference type="Proteomes" id="UP001223501"/>
    </source>
</evidence>
<name>A0A3R8UNE6_9FLAO</name>
<keyword evidence="4" id="KW-1185">Reference proteome</keyword>
<dbReference type="Proteomes" id="UP000267844">
    <property type="component" value="Unassembled WGS sequence"/>
</dbReference>
<dbReference type="RefSeq" id="WP_125350396.1">
    <property type="nucleotide sequence ID" value="NZ_CP106831.1"/>
</dbReference>
<dbReference type="Proteomes" id="UP001223501">
    <property type="component" value="Chromosome"/>
</dbReference>
<evidence type="ECO:0008006" key="5">
    <source>
        <dbReference type="Google" id="ProtNLM"/>
    </source>
</evidence>